<feature type="transmembrane region" description="Helical" evidence="6">
    <location>
        <begin position="47"/>
        <end position="69"/>
    </location>
</feature>
<name>A0A8K1C2E2_PYTOL</name>
<comment type="caution">
    <text evidence="7">The sequence shown here is derived from an EMBL/GenBank/DDBJ whole genome shotgun (WGS) entry which is preliminary data.</text>
</comment>
<comment type="similarity">
    <text evidence="2 6">Belongs to the BI1 family.</text>
</comment>
<feature type="transmembrane region" description="Helical" evidence="6">
    <location>
        <begin position="20"/>
        <end position="41"/>
    </location>
</feature>
<evidence type="ECO:0000256" key="4">
    <source>
        <dbReference type="ARBA" id="ARBA00022989"/>
    </source>
</evidence>
<keyword evidence="8" id="KW-1185">Reference proteome</keyword>
<feature type="transmembrane region" description="Helical" evidence="6">
    <location>
        <begin position="76"/>
        <end position="98"/>
    </location>
</feature>
<reference evidence="7" key="1">
    <citation type="submission" date="2019-03" db="EMBL/GenBank/DDBJ databases">
        <title>Long read genome sequence of the mycoparasitic Pythium oligandrum ATCC 38472 isolated from sugarbeet rhizosphere.</title>
        <authorList>
            <person name="Gaulin E."/>
        </authorList>
    </citation>
    <scope>NUCLEOTIDE SEQUENCE</scope>
    <source>
        <strain evidence="7">ATCC 38472_TT</strain>
    </source>
</reference>
<dbReference type="GO" id="GO:0016020">
    <property type="term" value="C:membrane"/>
    <property type="evidence" value="ECO:0007669"/>
    <property type="project" value="UniProtKB-SubCell"/>
</dbReference>
<dbReference type="EMBL" id="SPLM01000148">
    <property type="protein sequence ID" value="TMW55195.1"/>
    <property type="molecule type" value="Genomic_DNA"/>
</dbReference>
<evidence type="ECO:0000256" key="5">
    <source>
        <dbReference type="ARBA" id="ARBA00023136"/>
    </source>
</evidence>
<dbReference type="Proteomes" id="UP000794436">
    <property type="component" value="Unassembled WGS sequence"/>
</dbReference>
<evidence type="ECO:0000256" key="3">
    <source>
        <dbReference type="ARBA" id="ARBA00022692"/>
    </source>
</evidence>
<comment type="caution">
    <text evidence="6">Lacks conserved residue(s) required for the propagation of feature annotation.</text>
</comment>
<evidence type="ECO:0000256" key="1">
    <source>
        <dbReference type="ARBA" id="ARBA00004141"/>
    </source>
</evidence>
<dbReference type="OrthoDB" id="1277691at2759"/>
<keyword evidence="4 6" id="KW-1133">Transmembrane helix</keyword>
<protein>
    <submittedName>
        <fullName evidence="7">Uncharacterized protein</fullName>
    </submittedName>
</protein>
<evidence type="ECO:0000313" key="7">
    <source>
        <dbReference type="EMBL" id="TMW55195.1"/>
    </source>
</evidence>
<dbReference type="AlphaFoldDB" id="A0A8K1C2E2"/>
<keyword evidence="5 6" id="KW-0472">Membrane</keyword>
<evidence type="ECO:0000256" key="6">
    <source>
        <dbReference type="RuleBase" id="RU004379"/>
    </source>
</evidence>
<evidence type="ECO:0000313" key="8">
    <source>
        <dbReference type="Proteomes" id="UP000794436"/>
    </source>
</evidence>
<accession>A0A8K1C2E2</accession>
<comment type="subcellular location">
    <subcellularLocation>
        <location evidence="1">Membrane</location>
        <topology evidence="1">Multi-pass membrane protein</topology>
    </subcellularLocation>
</comment>
<keyword evidence="3 6" id="KW-0812">Transmembrane</keyword>
<proteinExistence type="inferred from homology"/>
<sequence>MIGCLVWFFLEPSHKCGKRFLILMLMSSSNGIIISAIVAIALRVDPFIIVTSFLMTTVVFMSFSGWAILAARRSYLYLGALLSSALSTLIFIDAVNVFTWSAEFFDVQLLCGLVLFCLYVIFDTQMIIERAP</sequence>
<organism evidence="7 8">
    <name type="scientific">Pythium oligandrum</name>
    <name type="common">Mycoparasitic fungus</name>
    <dbReference type="NCBI Taxonomy" id="41045"/>
    <lineage>
        <taxon>Eukaryota</taxon>
        <taxon>Sar</taxon>
        <taxon>Stramenopiles</taxon>
        <taxon>Oomycota</taxon>
        <taxon>Peronosporomycetes</taxon>
        <taxon>Pythiales</taxon>
        <taxon>Pythiaceae</taxon>
        <taxon>Pythium</taxon>
    </lineage>
</organism>
<evidence type="ECO:0000256" key="2">
    <source>
        <dbReference type="ARBA" id="ARBA00010350"/>
    </source>
</evidence>
<dbReference type="PANTHER" id="PTHR23291:SF32">
    <property type="entry name" value="BAX INHIBITOR 1"/>
    <property type="match status" value="1"/>
</dbReference>
<dbReference type="Pfam" id="PF01027">
    <property type="entry name" value="Bax1-I"/>
    <property type="match status" value="1"/>
</dbReference>
<dbReference type="PANTHER" id="PTHR23291">
    <property type="entry name" value="BAX INHIBITOR-RELATED"/>
    <property type="match status" value="1"/>
</dbReference>
<dbReference type="InterPro" id="IPR006214">
    <property type="entry name" value="Bax_inhibitor_1-related"/>
</dbReference>
<feature type="transmembrane region" description="Helical" evidence="6">
    <location>
        <begin position="104"/>
        <end position="122"/>
    </location>
</feature>
<gene>
    <name evidence="7" type="ORF">Poli38472_013086</name>
</gene>